<dbReference type="OrthoDB" id="2197516at2759"/>
<dbReference type="HOGENOM" id="CLU_145511_0_0_1"/>
<sequence>MLLILIFRPCLFAFDIFTHSNVINTLLNWSKNFENNNDDFGTIKNNFNKFIKNYRLQYIEDRSSNFQRYKHLFKIGSCRHLSSINNIYCSFLVTIKKRFIIEHPKFHILTYSHDVFVKQLNQWFEDQKCIFDSSVLKMFLKSIDTIFTNLN</sequence>
<dbReference type="Proteomes" id="UP000030655">
    <property type="component" value="Unassembled WGS sequence"/>
</dbReference>
<organism evidence="1 2">
    <name type="scientific">Anncaliia algerae PRA339</name>
    <dbReference type="NCBI Taxonomy" id="1288291"/>
    <lineage>
        <taxon>Eukaryota</taxon>
        <taxon>Fungi</taxon>
        <taxon>Fungi incertae sedis</taxon>
        <taxon>Microsporidia</taxon>
        <taxon>Tubulinosematoidea</taxon>
        <taxon>Tubulinosematidae</taxon>
        <taxon>Anncaliia</taxon>
    </lineage>
</organism>
<keyword evidence="2" id="KW-1185">Reference proteome</keyword>
<dbReference type="EMBL" id="KK365130">
    <property type="protein sequence ID" value="KCZ82389.1"/>
    <property type="molecule type" value="Genomic_DNA"/>
</dbReference>
<protein>
    <submittedName>
        <fullName evidence="1">Uncharacterized protein</fullName>
    </submittedName>
</protein>
<reference evidence="2" key="1">
    <citation type="submission" date="2013-02" db="EMBL/GenBank/DDBJ databases">
        <authorList>
            <consortium name="The Broad Institute Genome Sequencing Platform"/>
            <person name="Cuomo C."/>
            <person name="Becnel J."/>
            <person name="Sanscrainte N."/>
            <person name="Walker B."/>
            <person name="Young S.K."/>
            <person name="Zeng Q."/>
            <person name="Gargeya S."/>
            <person name="Fitzgerald M."/>
            <person name="Haas B."/>
            <person name="Abouelleil A."/>
            <person name="Alvarado L."/>
            <person name="Arachchi H.M."/>
            <person name="Berlin A.M."/>
            <person name="Chapman S.B."/>
            <person name="Dewar J."/>
            <person name="Goldberg J."/>
            <person name="Griggs A."/>
            <person name="Gujja S."/>
            <person name="Hansen M."/>
            <person name="Howarth C."/>
            <person name="Imamovic A."/>
            <person name="Larimer J."/>
            <person name="McCowan C."/>
            <person name="Murphy C."/>
            <person name="Neiman D."/>
            <person name="Pearson M."/>
            <person name="Priest M."/>
            <person name="Roberts A."/>
            <person name="Saif S."/>
            <person name="Shea T."/>
            <person name="Sisk P."/>
            <person name="Sykes S."/>
            <person name="Wortman J."/>
            <person name="Nusbaum C."/>
            <person name="Birren B."/>
        </authorList>
    </citation>
    <scope>NUCLEOTIDE SEQUENCE [LARGE SCALE GENOMIC DNA]</scope>
    <source>
        <strain evidence="2">PRA339</strain>
    </source>
</reference>
<evidence type="ECO:0000313" key="1">
    <source>
        <dbReference type="EMBL" id="KCZ82389.1"/>
    </source>
</evidence>
<dbReference type="AlphaFoldDB" id="A0A059F5V3"/>
<dbReference type="VEuPathDB" id="MicrosporidiaDB:H312_00047"/>
<reference evidence="1 2" key="2">
    <citation type="submission" date="2014-03" db="EMBL/GenBank/DDBJ databases">
        <title>The Genome Sequence of Anncaliia algerae insect isolate PRA339.</title>
        <authorList>
            <consortium name="The Broad Institute Genome Sequencing Platform"/>
            <consortium name="The Broad Institute Genome Sequencing Center for Infectious Disease"/>
            <person name="Cuomo C."/>
            <person name="Becnel J."/>
            <person name="Sanscrainte N."/>
            <person name="Walker B."/>
            <person name="Young S.K."/>
            <person name="Zeng Q."/>
            <person name="Gargeya S."/>
            <person name="Fitzgerald M."/>
            <person name="Haas B."/>
            <person name="Abouelleil A."/>
            <person name="Alvarado L."/>
            <person name="Arachchi H.M."/>
            <person name="Berlin A.M."/>
            <person name="Chapman S.B."/>
            <person name="Dewar J."/>
            <person name="Goldberg J."/>
            <person name="Griggs A."/>
            <person name="Gujja S."/>
            <person name="Hansen M."/>
            <person name="Howarth C."/>
            <person name="Imamovic A."/>
            <person name="Larimer J."/>
            <person name="McCowan C."/>
            <person name="Murphy C."/>
            <person name="Neiman D."/>
            <person name="Pearson M."/>
            <person name="Priest M."/>
            <person name="Roberts A."/>
            <person name="Saif S."/>
            <person name="Shea T."/>
            <person name="Sisk P."/>
            <person name="Sykes S."/>
            <person name="Wortman J."/>
            <person name="Nusbaum C."/>
            <person name="Birren B."/>
        </authorList>
    </citation>
    <scope>NUCLEOTIDE SEQUENCE [LARGE SCALE GENOMIC DNA]</scope>
    <source>
        <strain evidence="1 2">PRA339</strain>
    </source>
</reference>
<proteinExistence type="predicted"/>
<gene>
    <name evidence="1" type="ORF">H312_00047</name>
</gene>
<name>A0A059F5V3_9MICR</name>
<accession>A0A059F5V3</accession>
<evidence type="ECO:0000313" key="2">
    <source>
        <dbReference type="Proteomes" id="UP000030655"/>
    </source>
</evidence>